<dbReference type="Gene3D" id="3.90.550.10">
    <property type="entry name" value="Spore Coat Polysaccharide Biosynthesis Protein SpsA, Chain A"/>
    <property type="match status" value="1"/>
</dbReference>
<accession>A0ABX8ZPH4</accession>
<evidence type="ECO:0000259" key="4">
    <source>
        <dbReference type="Pfam" id="PF00535"/>
    </source>
</evidence>
<comment type="similarity">
    <text evidence="1">Belongs to the glycosyltransferase 2 family.</text>
</comment>
<evidence type="ECO:0000256" key="3">
    <source>
        <dbReference type="ARBA" id="ARBA00022679"/>
    </source>
</evidence>
<name>A0ABX8ZPH4_9SPHN</name>
<evidence type="ECO:0000256" key="2">
    <source>
        <dbReference type="ARBA" id="ARBA00022676"/>
    </source>
</evidence>
<dbReference type="Proteomes" id="UP000824281">
    <property type="component" value="Chromosome"/>
</dbReference>
<dbReference type="RefSeq" id="WP_221426094.1">
    <property type="nucleotide sequence ID" value="NZ_CP081295.1"/>
</dbReference>
<dbReference type="PANTHER" id="PTHR43179">
    <property type="entry name" value="RHAMNOSYLTRANSFERASE WBBL"/>
    <property type="match status" value="1"/>
</dbReference>
<evidence type="ECO:0000313" key="5">
    <source>
        <dbReference type="EMBL" id="QZD90631.1"/>
    </source>
</evidence>
<evidence type="ECO:0000313" key="6">
    <source>
        <dbReference type="Proteomes" id="UP000824281"/>
    </source>
</evidence>
<sequence length="311" mass="33349">MAERHDRQGKSGGAARIAVLMTCHNRRALTLRCLASLARQPEFAAGDLYLVDDGSSDGTGDAVREVYPQANVIEGDGSLFWNGGMNRAWEHAAASPQGYDYYLWLNDDVVLAEGALGALLADAEAAAGEEGRAICAGATLDPEDADIVTYGGHGRPEPARKPLRMRLVAPSGEVQGIDTISGNVVLVSHAAFEELGTLDPLFEHIYGDLDYGLRAREAMIPVVLGRDAAGTCEANPVTGGSLDPARSKLARLRARCGEDKKVHARDWRRFVARYGGGRLRQVAYRLSPYLRILAGRPHSHSGTISASETSN</sequence>
<dbReference type="InterPro" id="IPR001173">
    <property type="entry name" value="Glyco_trans_2-like"/>
</dbReference>
<reference evidence="5 6" key="1">
    <citation type="submission" date="2021-08" db="EMBL/GenBank/DDBJ databases">
        <title>Comparative Genomics Analysis of the Genus Qipengyuania Reveals Extensive Genetic Diversity and Metabolic Versatility, Including the Description of Fifteen Novel Species.</title>
        <authorList>
            <person name="Liu Y."/>
        </authorList>
    </citation>
    <scope>NUCLEOTIDE SEQUENCE [LARGE SCALE GENOMIC DNA]</scope>
    <source>
        <strain evidence="5 6">1NDH13</strain>
    </source>
</reference>
<evidence type="ECO:0000256" key="1">
    <source>
        <dbReference type="ARBA" id="ARBA00006739"/>
    </source>
</evidence>
<proteinExistence type="inferred from homology"/>
<dbReference type="InterPro" id="IPR029044">
    <property type="entry name" value="Nucleotide-diphossugar_trans"/>
</dbReference>
<keyword evidence="6" id="KW-1185">Reference proteome</keyword>
<protein>
    <submittedName>
        <fullName evidence="5">Glycosyltransferase family 2 protein</fullName>
    </submittedName>
</protein>
<keyword evidence="3" id="KW-0808">Transferase</keyword>
<feature type="domain" description="Glycosyltransferase 2-like" evidence="4">
    <location>
        <begin position="19"/>
        <end position="125"/>
    </location>
</feature>
<dbReference type="Pfam" id="PF00535">
    <property type="entry name" value="Glycos_transf_2"/>
    <property type="match status" value="1"/>
</dbReference>
<organism evidence="5 6">
    <name type="scientific">Qipengyuania aurantiaca</name>
    <dbReference type="NCBI Taxonomy" id="2867233"/>
    <lineage>
        <taxon>Bacteria</taxon>
        <taxon>Pseudomonadati</taxon>
        <taxon>Pseudomonadota</taxon>
        <taxon>Alphaproteobacteria</taxon>
        <taxon>Sphingomonadales</taxon>
        <taxon>Erythrobacteraceae</taxon>
        <taxon>Qipengyuania</taxon>
    </lineage>
</organism>
<dbReference type="EMBL" id="CP081295">
    <property type="protein sequence ID" value="QZD90631.1"/>
    <property type="molecule type" value="Genomic_DNA"/>
</dbReference>
<keyword evidence="2" id="KW-0328">Glycosyltransferase</keyword>
<dbReference type="SUPFAM" id="SSF53448">
    <property type="entry name" value="Nucleotide-diphospho-sugar transferases"/>
    <property type="match status" value="1"/>
</dbReference>
<dbReference type="PANTHER" id="PTHR43179:SF12">
    <property type="entry name" value="GALACTOFURANOSYLTRANSFERASE GLFT2"/>
    <property type="match status" value="1"/>
</dbReference>
<gene>
    <name evidence="5" type="ORF">K3148_04350</name>
</gene>